<comment type="similarity">
    <text evidence="1">Belongs to the peptidase M32 family.</text>
</comment>
<name>A0ABS4G300_9CLOT</name>
<dbReference type="PROSITE" id="PS52034">
    <property type="entry name" value="PEPTIDASE_M32"/>
    <property type="match status" value="1"/>
</dbReference>
<protein>
    <recommendedName>
        <fullName evidence="1">Metal-dependent carboxypeptidase</fullName>
        <ecNumber evidence="1">3.4.17.19</ecNumber>
    </recommendedName>
</protein>
<dbReference type="Pfam" id="PF02074">
    <property type="entry name" value="Peptidase_M32"/>
    <property type="match status" value="1"/>
</dbReference>
<dbReference type="Proteomes" id="UP001519271">
    <property type="component" value="Unassembled WGS sequence"/>
</dbReference>
<comment type="caution">
    <text evidence="2">The sequence shown here is derived from an EMBL/GenBank/DDBJ whole genome shotgun (WGS) entry which is preliminary data.</text>
</comment>
<evidence type="ECO:0000256" key="1">
    <source>
        <dbReference type="PIRNR" id="PIRNR006615"/>
    </source>
</evidence>
<comment type="catalytic activity">
    <reaction evidence="1">
        <text>Release of a C-terminal amino acid with broad specificity, except for -Pro.</text>
        <dbReference type="EC" id="3.4.17.19"/>
    </reaction>
</comment>
<evidence type="ECO:0000313" key="2">
    <source>
        <dbReference type="EMBL" id="MBP1918911.1"/>
    </source>
</evidence>
<keyword evidence="1" id="KW-0479">Metal-binding</keyword>
<sequence length="502" mass="57982">MENIREAFGKFLDYQLRLSNLYHAMNLLHWDMSTIMPPKDAERRSEVVGFMSQEAFRIETDKAFIELTDSLFEVRDELTDQEKAMVEKQKKEQDFKKKIPEEEYLEYSILVSRGEKIWEDARNADDYEAFRPTLEKIVQFNRKIADYIGWEETRYDALLDMYEPGMKVSDIDKVFSEVRDGLVSILDRIRAKGLEVDNSFLHDKFDKRLQEEYNRELAERLGFDFEAGVIAVSAHPFTTNFGNKDVRITTRYDENDLMMSVYSTIHEAGHAIYEQNIPDELAKTNIGGGVSMGIHESQSRFYENIVGRSRGFIGAELPKLAERFPNLSKVSAEAFHRAVNKVMPSLIRIEADELTYSLHIIIRYEIEKAFINGEVDFNELPKLWSAKYKEYLGVEPSNFREGVLQDVHWAGGMIGYFPSYALGNLYGAQMLYKGILRDLPDYDEIVASGDLSRVTGWLKDNIHTHGGTYKPSVLIEKATGEPLSASYFLRYIEEKYSNLYGI</sequence>
<keyword evidence="3" id="KW-1185">Reference proteome</keyword>
<dbReference type="Gene3D" id="1.10.1370.30">
    <property type="match status" value="1"/>
</dbReference>
<dbReference type="RefSeq" id="WP_209459131.1">
    <property type="nucleotide sequence ID" value="NZ_JAGGKC010000009.1"/>
</dbReference>
<organism evidence="2 3">
    <name type="scientific">Youngiibacter multivorans</name>
    <dbReference type="NCBI Taxonomy" id="937251"/>
    <lineage>
        <taxon>Bacteria</taxon>
        <taxon>Bacillati</taxon>
        <taxon>Bacillota</taxon>
        <taxon>Clostridia</taxon>
        <taxon>Eubacteriales</taxon>
        <taxon>Clostridiaceae</taxon>
        <taxon>Youngiibacter</taxon>
    </lineage>
</organism>
<comment type="function">
    <text evidence="1">Broad specificity carboxypetidase that releases amino acids sequentially from the C-terminus, including neutral, aromatic, polar and basic residues.</text>
</comment>
<dbReference type="CDD" id="cd06460">
    <property type="entry name" value="M32_Taq"/>
    <property type="match status" value="1"/>
</dbReference>
<proteinExistence type="inferred from homology"/>
<dbReference type="GO" id="GO:0004180">
    <property type="term" value="F:carboxypeptidase activity"/>
    <property type="evidence" value="ECO:0007669"/>
    <property type="project" value="UniProtKB-KW"/>
</dbReference>
<keyword evidence="1 2" id="KW-0121">Carboxypeptidase</keyword>
<accession>A0ABS4G300</accession>
<keyword evidence="1" id="KW-0482">Metalloprotease</keyword>
<evidence type="ECO:0000313" key="3">
    <source>
        <dbReference type="Proteomes" id="UP001519271"/>
    </source>
</evidence>
<dbReference type="PIRSF" id="PIRSF006615">
    <property type="entry name" value="Zn_crbxpep_Taq"/>
    <property type="match status" value="1"/>
</dbReference>
<dbReference type="PRINTS" id="PR00998">
    <property type="entry name" value="CRBOXYPTASET"/>
</dbReference>
<dbReference type="InterPro" id="IPR001333">
    <property type="entry name" value="Peptidase_M32_Taq"/>
</dbReference>
<dbReference type="PANTHER" id="PTHR34217">
    <property type="entry name" value="METAL-DEPENDENT CARBOXYPEPTIDASE"/>
    <property type="match status" value="1"/>
</dbReference>
<dbReference type="EC" id="3.4.17.19" evidence="1"/>
<gene>
    <name evidence="2" type="ORF">J2Z34_001391</name>
</gene>
<keyword evidence="1 2" id="KW-0378">Hydrolase</keyword>
<dbReference type="EMBL" id="JAGGKC010000009">
    <property type="protein sequence ID" value="MBP1918911.1"/>
    <property type="molecule type" value="Genomic_DNA"/>
</dbReference>
<dbReference type="SUPFAM" id="SSF55486">
    <property type="entry name" value="Metalloproteases ('zincins'), catalytic domain"/>
    <property type="match status" value="1"/>
</dbReference>
<keyword evidence="1" id="KW-0645">Protease</keyword>
<dbReference type="PANTHER" id="PTHR34217:SF1">
    <property type="entry name" value="CARBOXYPEPTIDASE 1"/>
    <property type="match status" value="1"/>
</dbReference>
<reference evidence="2 3" key="1">
    <citation type="submission" date="2021-03" db="EMBL/GenBank/DDBJ databases">
        <title>Genomic Encyclopedia of Type Strains, Phase IV (KMG-IV): sequencing the most valuable type-strain genomes for metagenomic binning, comparative biology and taxonomic classification.</title>
        <authorList>
            <person name="Goeker M."/>
        </authorList>
    </citation>
    <scope>NUCLEOTIDE SEQUENCE [LARGE SCALE GENOMIC DNA]</scope>
    <source>
        <strain evidence="2 3">DSM 6139</strain>
    </source>
</reference>